<proteinExistence type="predicted"/>
<gene>
    <name evidence="6" type="ORF">EDC37_11312</name>
</gene>
<evidence type="ECO:0000259" key="5">
    <source>
        <dbReference type="PROSITE" id="PS51063"/>
    </source>
</evidence>
<feature type="domain" description="Cyclic nucleotide-binding" evidence="4">
    <location>
        <begin position="10"/>
        <end position="104"/>
    </location>
</feature>
<dbReference type="InterPro" id="IPR000595">
    <property type="entry name" value="cNMP-bd_dom"/>
</dbReference>
<dbReference type="AlphaFoldDB" id="A0A4R3K4Z1"/>
<dbReference type="InterPro" id="IPR050397">
    <property type="entry name" value="Env_Response_Regulators"/>
</dbReference>
<keyword evidence="7" id="KW-1185">Reference proteome</keyword>
<dbReference type="OrthoDB" id="3176638at2"/>
<evidence type="ECO:0000259" key="4">
    <source>
        <dbReference type="PROSITE" id="PS50042"/>
    </source>
</evidence>
<dbReference type="PROSITE" id="PS51063">
    <property type="entry name" value="HTH_CRP_2"/>
    <property type="match status" value="1"/>
</dbReference>
<evidence type="ECO:0000313" key="6">
    <source>
        <dbReference type="EMBL" id="TCS77775.1"/>
    </source>
</evidence>
<dbReference type="InterPro" id="IPR014710">
    <property type="entry name" value="RmlC-like_jellyroll"/>
</dbReference>
<reference evidence="6 7" key="1">
    <citation type="submission" date="2019-03" db="EMBL/GenBank/DDBJ databases">
        <title>Genomic Encyclopedia of Type Strains, Phase IV (KMG-IV): sequencing the most valuable type-strain genomes for metagenomic binning, comparative biology and taxonomic classification.</title>
        <authorList>
            <person name="Goeker M."/>
        </authorList>
    </citation>
    <scope>NUCLEOTIDE SEQUENCE [LARGE SCALE GENOMIC DNA]</scope>
    <source>
        <strain evidence="6 7">DSM 20467</strain>
    </source>
</reference>
<dbReference type="CDD" id="cd00038">
    <property type="entry name" value="CAP_ED"/>
    <property type="match status" value="1"/>
</dbReference>
<dbReference type="Pfam" id="PF00027">
    <property type="entry name" value="cNMP_binding"/>
    <property type="match status" value="1"/>
</dbReference>
<dbReference type="InterPro" id="IPR036390">
    <property type="entry name" value="WH_DNA-bd_sf"/>
</dbReference>
<dbReference type="GO" id="GO:0005829">
    <property type="term" value="C:cytosol"/>
    <property type="evidence" value="ECO:0007669"/>
    <property type="project" value="TreeGrafter"/>
</dbReference>
<sequence length="224" mass="25456">MLAELKKSMLFLGMTETEINECLKKSGAKVVEYKKGDIIFHQKEEPLKLMMLIEGTVVIGNNSSDGRRSVVATFNQTGELFGEVFVFLNKKSYDHYAQATVQARILQIPKAFIYNAEGRNDTYYTKMIANVLSILAHKAYFLNQRLQVMACATLRQKLAKILLQNASVGGEVRLGMNREALADFLNVARPSLSRELMKMQEDGLLRIEKKNIYINKLEELENLL</sequence>
<dbReference type="Gene3D" id="2.60.120.10">
    <property type="entry name" value="Jelly Rolls"/>
    <property type="match status" value="1"/>
</dbReference>
<evidence type="ECO:0000256" key="2">
    <source>
        <dbReference type="ARBA" id="ARBA00023125"/>
    </source>
</evidence>
<organism evidence="6 7">
    <name type="scientific">Pectinatus cerevisiiphilus</name>
    <dbReference type="NCBI Taxonomy" id="86956"/>
    <lineage>
        <taxon>Bacteria</taxon>
        <taxon>Bacillati</taxon>
        <taxon>Bacillota</taxon>
        <taxon>Negativicutes</taxon>
        <taxon>Selenomonadales</taxon>
        <taxon>Selenomonadaceae</taxon>
        <taxon>Pectinatus</taxon>
    </lineage>
</organism>
<dbReference type="SMART" id="SM00100">
    <property type="entry name" value="cNMP"/>
    <property type="match status" value="1"/>
</dbReference>
<evidence type="ECO:0000256" key="1">
    <source>
        <dbReference type="ARBA" id="ARBA00023015"/>
    </source>
</evidence>
<dbReference type="SUPFAM" id="SSF51206">
    <property type="entry name" value="cAMP-binding domain-like"/>
    <property type="match status" value="1"/>
</dbReference>
<dbReference type="PROSITE" id="PS50042">
    <property type="entry name" value="CNMP_BINDING_3"/>
    <property type="match status" value="1"/>
</dbReference>
<comment type="caution">
    <text evidence="6">The sequence shown here is derived from an EMBL/GenBank/DDBJ whole genome shotgun (WGS) entry which is preliminary data.</text>
</comment>
<dbReference type="PANTHER" id="PTHR24567:SF58">
    <property type="entry name" value="CYCLIC AMP-BINDING REGULATORY PROTEIN"/>
    <property type="match status" value="1"/>
</dbReference>
<dbReference type="EMBL" id="SMAA01000013">
    <property type="protein sequence ID" value="TCS77775.1"/>
    <property type="molecule type" value="Genomic_DNA"/>
</dbReference>
<keyword evidence="3" id="KW-0804">Transcription</keyword>
<evidence type="ECO:0000256" key="3">
    <source>
        <dbReference type="ARBA" id="ARBA00023163"/>
    </source>
</evidence>
<keyword evidence="2" id="KW-0238">DNA-binding</keyword>
<dbReference type="SMART" id="SM00419">
    <property type="entry name" value="HTH_CRP"/>
    <property type="match status" value="1"/>
</dbReference>
<dbReference type="InterPro" id="IPR018490">
    <property type="entry name" value="cNMP-bd_dom_sf"/>
</dbReference>
<dbReference type="Proteomes" id="UP000295188">
    <property type="component" value="Unassembled WGS sequence"/>
</dbReference>
<dbReference type="PANTHER" id="PTHR24567">
    <property type="entry name" value="CRP FAMILY TRANSCRIPTIONAL REGULATORY PROTEIN"/>
    <property type="match status" value="1"/>
</dbReference>
<dbReference type="GO" id="GO:0003700">
    <property type="term" value="F:DNA-binding transcription factor activity"/>
    <property type="evidence" value="ECO:0007669"/>
    <property type="project" value="TreeGrafter"/>
</dbReference>
<protein>
    <submittedName>
        <fullName evidence="6">CRP-like cAMP-binding protein</fullName>
    </submittedName>
</protein>
<evidence type="ECO:0000313" key="7">
    <source>
        <dbReference type="Proteomes" id="UP000295188"/>
    </source>
</evidence>
<dbReference type="GO" id="GO:0003677">
    <property type="term" value="F:DNA binding"/>
    <property type="evidence" value="ECO:0007669"/>
    <property type="project" value="UniProtKB-KW"/>
</dbReference>
<feature type="domain" description="HTH crp-type" evidence="5">
    <location>
        <begin position="152"/>
        <end position="218"/>
    </location>
</feature>
<dbReference type="InterPro" id="IPR012318">
    <property type="entry name" value="HTH_CRP"/>
</dbReference>
<accession>A0A4R3K4Z1</accession>
<dbReference type="SUPFAM" id="SSF46785">
    <property type="entry name" value="Winged helix' DNA-binding domain"/>
    <property type="match status" value="1"/>
</dbReference>
<keyword evidence="1" id="KW-0805">Transcription regulation</keyword>
<name>A0A4R3K4Z1_9FIRM</name>
<dbReference type="Pfam" id="PF13545">
    <property type="entry name" value="HTH_Crp_2"/>
    <property type="match status" value="1"/>
</dbReference>